<organism evidence="2 3">
    <name type="scientific">Nocardioides marmoriginsengisoli</name>
    <dbReference type="NCBI Taxonomy" id="661483"/>
    <lineage>
        <taxon>Bacteria</taxon>
        <taxon>Bacillati</taxon>
        <taxon>Actinomycetota</taxon>
        <taxon>Actinomycetes</taxon>
        <taxon>Propionibacteriales</taxon>
        <taxon>Nocardioidaceae</taxon>
        <taxon>Nocardioides</taxon>
    </lineage>
</organism>
<dbReference type="Proteomes" id="UP000267128">
    <property type="component" value="Unassembled WGS sequence"/>
</dbReference>
<evidence type="ECO:0000313" key="3">
    <source>
        <dbReference type="Proteomes" id="UP000267128"/>
    </source>
</evidence>
<protein>
    <submittedName>
        <fullName evidence="2">Flp pilus assembly protein CpaB</fullName>
    </submittedName>
</protein>
<comment type="caution">
    <text evidence="2">The sequence shown here is derived from an EMBL/GenBank/DDBJ whole genome shotgun (WGS) entry which is preliminary data.</text>
</comment>
<sequence>MDRRRALLIGAAVIAALGTLLVFLYVRSADTRAADKFEAVPVLIATKQINAGESIAAAQAAGKIQEGSVGDGQRLADALTSLDGISTQVAQTTIYPNEQIIASKFAATPASTSTLTIPKGMMAVSINLTDTARVAGFVNPGDEVAVFLNTSGAAGLDSANKLLLPKVEVIAVGTTTVVATTTTDATGAQTTEQLPRTLFTLGVSQAQAQRLMFATANGELAFGLLNKDSVVTPREAVDAGNLFR</sequence>
<reference evidence="2 3" key="1">
    <citation type="submission" date="2018-11" db="EMBL/GenBank/DDBJ databases">
        <authorList>
            <person name="Li F."/>
        </authorList>
    </citation>
    <scope>NUCLEOTIDE SEQUENCE [LARGE SCALE GENOMIC DNA]</scope>
    <source>
        <strain evidence="2 3">Gsoil 097</strain>
    </source>
</reference>
<dbReference type="OrthoDB" id="5182178at2"/>
<dbReference type="AlphaFoldDB" id="A0A3N0CLB8"/>
<dbReference type="InterPro" id="IPR017592">
    <property type="entry name" value="Pilus_assmbl_Flp-typ_CpaB"/>
</dbReference>
<proteinExistence type="predicted"/>
<dbReference type="EMBL" id="RJSE01000005">
    <property type="protein sequence ID" value="RNL64232.1"/>
    <property type="molecule type" value="Genomic_DNA"/>
</dbReference>
<accession>A0A3N0CLB8</accession>
<feature type="domain" description="Flp pilus assembly protein RcpC/CpaB" evidence="1">
    <location>
        <begin position="116"/>
        <end position="224"/>
    </location>
</feature>
<name>A0A3N0CLB8_9ACTN</name>
<gene>
    <name evidence="2" type="primary">cpaB</name>
    <name evidence="2" type="ORF">EFK50_06785</name>
</gene>
<dbReference type="Pfam" id="PF16976">
    <property type="entry name" value="RcpC"/>
    <property type="match status" value="1"/>
</dbReference>
<dbReference type="RefSeq" id="WP_123226808.1">
    <property type="nucleotide sequence ID" value="NZ_RJSE01000005.1"/>
</dbReference>
<dbReference type="NCBIfam" id="TIGR03177">
    <property type="entry name" value="pilus_cpaB"/>
    <property type="match status" value="1"/>
</dbReference>
<keyword evidence="3" id="KW-1185">Reference proteome</keyword>
<evidence type="ECO:0000259" key="1">
    <source>
        <dbReference type="Pfam" id="PF16976"/>
    </source>
</evidence>
<evidence type="ECO:0000313" key="2">
    <source>
        <dbReference type="EMBL" id="RNL64232.1"/>
    </source>
</evidence>
<dbReference type="InterPro" id="IPR031571">
    <property type="entry name" value="RcpC_dom"/>
</dbReference>